<dbReference type="FunFam" id="3.30.160.60:FF:001010">
    <property type="entry name" value="zinc finger protein 64 isoform X3"/>
    <property type="match status" value="1"/>
</dbReference>
<reference evidence="13" key="2">
    <citation type="submission" date="2016-09" db="EMBL/GenBank/DDBJ databases">
        <authorList>
            <person name="Capua I."/>
            <person name="De Benedictis P."/>
            <person name="Joannis T."/>
            <person name="Lombin L.H."/>
            <person name="Cattoli G."/>
        </authorList>
    </citation>
    <scope>NUCLEOTIDE SEQUENCE</scope>
    <source>
        <strain evidence="13">7074</strain>
    </source>
</reference>
<feature type="domain" description="C2H2-type" evidence="12">
    <location>
        <begin position="211"/>
        <end position="238"/>
    </location>
</feature>
<dbReference type="GO" id="GO:0000981">
    <property type="term" value="F:DNA-binding transcription factor activity, RNA polymerase II-specific"/>
    <property type="evidence" value="ECO:0007669"/>
    <property type="project" value="TreeGrafter"/>
</dbReference>
<evidence type="ECO:0000256" key="7">
    <source>
        <dbReference type="ARBA" id="ARBA00023015"/>
    </source>
</evidence>
<comment type="similarity">
    <text evidence="2">Belongs to the krueppel C2H2-type zinc-finger protein family.</text>
</comment>
<evidence type="ECO:0000313" key="13">
    <source>
        <dbReference type="EMBL" id="AHA51356.1"/>
    </source>
</evidence>
<dbReference type="PROSITE" id="PS50157">
    <property type="entry name" value="ZINC_FINGER_C2H2_2"/>
    <property type="match status" value="4"/>
</dbReference>
<dbReference type="EMBL" id="KF317424">
    <property type="protein sequence ID" value="AHA51356.1"/>
    <property type="molecule type" value="mRNA"/>
</dbReference>
<evidence type="ECO:0000256" key="3">
    <source>
        <dbReference type="ARBA" id="ARBA00022723"/>
    </source>
</evidence>
<evidence type="ECO:0000256" key="6">
    <source>
        <dbReference type="ARBA" id="ARBA00022833"/>
    </source>
</evidence>
<accession>V9PPG2</accession>
<evidence type="ECO:0000256" key="1">
    <source>
        <dbReference type="ARBA" id="ARBA00004123"/>
    </source>
</evidence>
<dbReference type="Pfam" id="PF00096">
    <property type="entry name" value="zf-C2H2"/>
    <property type="match status" value="4"/>
</dbReference>
<keyword evidence="9" id="KW-0804">Transcription</keyword>
<dbReference type="GO" id="GO:0008270">
    <property type="term" value="F:zinc ion binding"/>
    <property type="evidence" value="ECO:0007669"/>
    <property type="project" value="UniProtKB-KW"/>
</dbReference>
<dbReference type="InterPro" id="IPR013087">
    <property type="entry name" value="Znf_C2H2_type"/>
</dbReference>
<reference evidence="13" key="1">
    <citation type="journal article" date="2013" name="Science">
        <title>The genome of the ctenophore Mnemiopsis leidyi and its implications for cell type evolution.</title>
        <authorList>
            <consortium name="NISC Comparative Sequencing Program"/>
            <person name="Ryan J.F."/>
            <person name="Pang K."/>
            <person name="Schnitzler C.E."/>
            <person name="Nguyen A.D."/>
            <person name="Moreland R.T."/>
            <person name="Simmons D.K."/>
            <person name="Koch B.J."/>
            <person name="Francis W.R."/>
            <person name="Havlak P."/>
            <person name="Smith S.A."/>
            <person name="Putnam N.H."/>
            <person name="Haddock S.H."/>
            <person name="Dunn C.W."/>
            <person name="Wolfsberg T.G."/>
            <person name="Mullikin J.C."/>
            <person name="Martindale M.Q."/>
            <person name="Baxevanis A.D."/>
        </authorList>
    </citation>
    <scope>NUCLEOTIDE SEQUENCE</scope>
    <source>
        <strain evidence="13">7074</strain>
    </source>
</reference>
<proteinExistence type="evidence at transcript level"/>
<dbReference type="SMART" id="SM00355">
    <property type="entry name" value="ZnF_C2H2"/>
    <property type="match status" value="4"/>
</dbReference>
<keyword evidence="4" id="KW-0677">Repeat</keyword>
<keyword evidence="8" id="KW-0238">DNA-binding</keyword>
<evidence type="ECO:0000256" key="8">
    <source>
        <dbReference type="ARBA" id="ARBA00023125"/>
    </source>
</evidence>
<dbReference type="PROSITE" id="PS00028">
    <property type="entry name" value="ZINC_FINGER_C2H2_1"/>
    <property type="match status" value="4"/>
</dbReference>
<evidence type="ECO:0000256" key="5">
    <source>
        <dbReference type="ARBA" id="ARBA00022771"/>
    </source>
</evidence>
<evidence type="ECO:0000256" key="10">
    <source>
        <dbReference type="ARBA" id="ARBA00023242"/>
    </source>
</evidence>
<feature type="domain" description="C2H2-type" evidence="12">
    <location>
        <begin position="239"/>
        <end position="266"/>
    </location>
</feature>
<keyword evidence="5 11" id="KW-0863">Zinc-finger</keyword>
<dbReference type="SUPFAM" id="SSF57667">
    <property type="entry name" value="beta-beta-alpha zinc fingers"/>
    <property type="match status" value="2"/>
</dbReference>
<evidence type="ECO:0000256" key="9">
    <source>
        <dbReference type="ARBA" id="ARBA00023163"/>
    </source>
</evidence>
<dbReference type="FunFam" id="3.30.160.60:FF:000125">
    <property type="entry name" value="Putative zinc finger protein 143"/>
    <property type="match status" value="1"/>
</dbReference>
<organism evidence="13">
    <name type="scientific">Euplokamis dunlapae</name>
    <dbReference type="NCBI Taxonomy" id="1403701"/>
    <lineage>
        <taxon>Eukaryota</taxon>
        <taxon>Metazoa</taxon>
        <taxon>Ctenophora</taxon>
        <taxon>Tentaculata</taxon>
        <taxon>Cydippida</taxon>
        <taxon>Euplokamidae</taxon>
        <taxon>Euplokamis</taxon>
    </lineage>
</organism>
<keyword evidence="7" id="KW-0805">Transcription regulation</keyword>
<comment type="subcellular location">
    <subcellularLocation>
        <location evidence="1">Nucleus</location>
    </subcellularLocation>
</comment>
<evidence type="ECO:0000256" key="4">
    <source>
        <dbReference type="ARBA" id="ARBA00022737"/>
    </source>
</evidence>
<sequence length="309" mass="35574">QDGLLDLELPEEFLSESPKPFYSNSNSRFNKFRNINKADKLSFLSGLLVSYEDLPLPSLANASTCAQRSPLVQKEEYNWKSVYKASLTLSDKELGSIPHCMIDTILHSAVAPVLNFNRNGVTGLVHSCENNVPFQFSNHNETPRALSQWELSGNSAVYAGLKHAGLGGLEYLEEDEEKKPFACDYSGCNKRYVKQSHLEMHKRKHTGERPYPCEVCEKRFSRSDQLKRHMRQHTGDKPFKCETCEKQFSRSDHLKTHMRTHTGEKPFICTWGNCTKRFARSDELSRHTAMHEKHQKKLLITPDMYIYQK</sequence>
<dbReference type="FunFam" id="3.30.160.60:FF:001182">
    <property type="entry name" value="Zinc finger, C2H2 type"/>
    <property type="match status" value="1"/>
</dbReference>
<evidence type="ECO:0000256" key="2">
    <source>
        <dbReference type="ARBA" id="ARBA00006991"/>
    </source>
</evidence>
<dbReference type="GO" id="GO:0000978">
    <property type="term" value="F:RNA polymerase II cis-regulatory region sequence-specific DNA binding"/>
    <property type="evidence" value="ECO:0007669"/>
    <property type="project" value="TreeGrafter"/>
</dbReference>
<feature type="domain" description="C2H2-type" evidence="12">
    <location>
        <begin position="267"/>
        <end position="296"/>
    </location>
</feature>
<protein>
    <submittedName>
        <fullName evidence="13">Zf-H2C2_2 domain-containing protein</fullName>
    </submittedName>
</protein>
<dbReference type="PANTHER" id="PTHR23235:SF49">
    <property type="entry name" value="WILMS TUMOR PROTEIN"/>
    <property type="match status" value="1"/>
</dbReference>
<dbReference type="GO" id="GO:0005634">
    <property type="term" value="C:nucleus"/>
    <property type="evidence" value="ECO:0007669"/>
    <property type="project" value="UniProtKB-SubCell"/>
</dbReference>
<evidence type="ECO:0000256" key="11">
    <source>
        <dbReference type="PROSITE-ProRule" id="PRU00042"/>
    </source>
</evidence>
<dbReference type="Gene3D" id="3.30.160.60">
    <property type="entry name" value="Classic Zinc Finger"/>
    <property type="match status" value="4"/>
</dbReference>
<feature type="non-terminal residue" evidence="13">
    <location>
        <position position="1"/>
    </location>
</feature>
<keyword evidence="10" id="KW-0539">Nucleus</keyword>
<keyword evidence="3" id="KW-0479">Metal-binding</keyword>
<dbReference type="PANTHER" id="PTHR23235">
    <property type="entry name" value="KRUEPPEL-LIKE TRANSCRIPTION FACTOR"/>
    <property type="match status" value="1"/>
</dbReference>
<dbReference type="FunFam" id="3.30.160.60:FF:000018">
    <property type="entry name" value="Krueppel-like factor 15"/>
    <property type="match status" value="1"/>
</dbReference>
<name>V9PPG2_9METZ</name>
<evidence type="ECO:0000259" key="12">
    <source>
        <dbReference type="PROSITE" id="PS50157"/>
    </source>
</evidence>
<feature type="domain" description="C2H2-type" evidence="12">
    <location>
        <begin position="181"/>
        <end position="210"/>
    </location>
</feature>
<dbReference type="AlphaFoldDB" id="V9PPG2"/>
<dbReference type="InterPro" id="IPR036236">
    <property type="entry name" value="Znf_C2H2_sf"/>
</dbReference>
<keyword evidence="6" id="KW-0862">Zinc</keyword>